<evidence type="ECO:0000313" key="2">
    <source>
        <dbReference type="EMBL" id="GAA3924289.1"/>
    </source>
</evidence>
<evidence type="ECO:0000259" key="1">
    <source>
        <dbReference type="Pfam" id="PF14534"/>
    </source>
</evidence>
<gene>
    <name evidence="2" type="ORF">GCM10022277_20150</name>
</gene>
<dbReference type="RefSeq" id="WP_344798159.1">
    <property type="nucleotide sequence ID" value="NZ_BAABBN010000007.1"/>
</dbReference>
<dbReference type="EMBL" id="BAABBN010000007">
    <property type="protein sequence ID" value="GAA3924289.1"/>
    <property type="molecule type" value="Genomic_DNA"/>
</dbReference>
<proteinExistence type="predicted"/>
<sequence length="124" mass="14472">MNELKDIRRAWYQAFYQGDIEALQKYETDNFVFISGTGIERQNRYVNIQARVENGSWFKAKVFQKEQRLEFKPLSEKCCLVTGIAEANTEQCSFGAVYFSEVWSKSGNNWRVESLHVSNVDKVQ</sequence>
<dbReference type="Pfam" id="PF14534">
    <property type="entry name" value="DUF4440"/>
    <property type="match status" value="1"/>
</dbReference>
<protein>
    <recommendedName>
        <fullName evidence="1">DUF4440 domain-containing protein</fullName>
    </recommendedName>
</protein>
<evidence type="ECO:0000313" key="3">
    <source>
        <dbReference type="Proteomes" id="UP001501565"/>
    </source>
</evidence>
<dbReference type="Gene3D" id="3.10.450.50">
    <property type="match status" value="1"/>
</dbReference>
<dbReference type="InterPro" id="IPR027843">
    <property type="entry name" value="DUF4440"/>
</dbReference>
<dbReference type="InterPro" id="IPR032710">
    <property type="entry name" value="NTF2-like_dom_sf"/>
</dbReference>
<name>A0ABP7MIT9_9GAMM</name>
<feature type="domain" description="DUF4440" evidence="1">
    <location>
        <begin position="5"/>
        <end position="112"/>
    </location>
</feature>
<keyword evidence="3" id="KW-1185">Reference proteome</keyword>
<organism evidence="2 3">
    <name type="scientific">Litoribacillus peritrichatus</name>
    <dbReference type="NCBI Taxonomy" id="718191"/>
    <lineage>
        <taxon>Bacteria</taxon>
        <taxon>Pseudomonadati</taxon>
        <taxon>Pseudomonadota</taxon>
        <taxon>Gammaproteobacteria</taxon>
        <taxon>Oceanospirillales</taxon>
        <taxon>Oceanospirillaceae</taxon>
        <taxon>Litoribacillus</taxon>
    </lineage>
</organism>
<accession>A0ABP7MIT9</accession>
<dbReference type="Proteomes" id="UP001501565">
    <property type="component" value="Unassembled WGS sequence"/>
</dbReference>
<reference evidence="3" key="1">
    <citation type="journal article" date="2019" name="Int. J. Syst. Evol. Microbiol.">
        <title>The Global Catalogue of Microorganisms (GCM) 10K type strain sequencing project: providing services to taxonomists for standard genome sequencing and annotation.</title>
        <authorList>
            <consortium name="The Broad Institute Genomics Platform"/>
            <consortium name="The Broad Institute Genome Sequencing Center for Infectious Disease"/>
            <person name="Wu L."/>
            <person name="Ma J."/>
        </authorList>
    </citation>
    <scope>NUCLEOTIDE SEQUENCE [LARGE SCALE GENOMIC DNA]</scope>
    <source>
        <strain evidence="3">JCM 17551</strain>
    </source>
</reference>
<dbReference type="SUPFAM" id="SSF54427">
    <property type="entry name" value="NTF2-like"/>
    <property type="match status" value="1"/>
</dbReference>
<comment type="caution">
    <text evidence="2">The sequence shown here is derived from an EMBL/GenBank/DDBJ whole genome shotgun (WGS) entry which is preliminary data.</text>
</comment>